<accession>A0A9D4Q918</accession>
<evidence type="ECO:0000256" key="2">
    <source>
        <dbReference type="ARBA" id="ARBA00004718"/>
    </source>
</evidence>
<protein>
    <recommendedName>
        <fullName evidence="7">SUMO-activating enzyme subunit 1</fullName>
    </recommendedName>
    <alternativeName>
        <fullName evidence="8">Ubiquitin-like 1-activating enzyme E1A</fullName>
    </alternativeName>
</protein>
<dbReference type="EMBL" id="JABSTV010001248">
    <property type="protein sequence ID" value="KAH7970113.1"/>
    <property type="molecule type" value="Genomic_DNA"/>
</dbReference>
<dbReference type="GO" id="GO:0016925">
    <property type="term" value="P:protein sumoylation"/>
    <property type="evidence" value="ECO:0007669"/>
    <property type="project" value="TreeGrafter"/>
</dbReference>
<reference evidence="11" key="1">
    <citation type="journal article" date="2020" name="Cell">
        <title>Large-Scale Comparative Analyses of Tick Genomes Elucidate Their Genetic Diversity and Vector Capacities.</title>
        <authorList>
            <consortium name="Tick Genome and Microbiome Consortium (TIGMIC)"/>
            <person name="Jia N."/>
            <person name="Wang J."/>
            <person name="Shi W."/>
            <person name="Du L."/>
            <person name="Sun Y."/>
            <person name="Zhan W."/>
            <person name="Jiang J.F."/>
            <person name="Wang Q."/>
            <person name="Zhang B."/>
            <person name="Ji P."/>
            <person name="Bell-Sakyi L."/>
            <person name="Cui X.M."/>
            <person name="Yuan T.T."/>
            <person name="Jiang B.G."/>
            <person name="Yang W.F."/>
            <person name="Lam T.T."/>
            <person name="Chang Q.C."/>
            <person name="Ding S.J."/>
            <person name="Wang X.J."/>
            <person name="Zhu J.G."/>
            <person name="Ruan X.D."/>
            <person name="Zhao L."/>
            <person name="Wei J.T."/>
            <person name="Ye R.Z."/>
            <person name="Que T.C."/>
            <person name="Du C.H."/>
            <person name="Zhou Y.H."/>
            <person name="Cheng J.X."/>
            <person name="Dai P.F."/>
            <person name="Guo W.B."/>
            <person name="Han X.H."/>
            <person name="Huang E.J."/>
            <person name="Li L.F."/>
            <person name="Wei W."/>
            <person name="Gao Y.C."/>
            <person name="Liu J.Z."/>
            <person name="Shao H.Z."/>
            <person name="Wang X."/>
            <person name="Wang C.C."/>
            <person name="Yang T.C."/>
            <person name="Huo Q.B."/>
            <person name="Li W."/>
            <person name="Chen H.Y."/>
            <person name="Chen S.E."/>
            <person name="Zhou L.G."/>
            <person name="Ni X.B."/>
            <person name="Tian J.H."/>
            <person name="Sheng Y."/>
            <person name="Liu T."/>
            <person name="Pan Y.S."/>
            <person name="Xia L.Y."/>
            <person name="Li J."/>
            <person name="Zhao F."/>
            <person name="Cao W.C."/>
        </authorList>
    </citation>
    <scope>NUCLEOTIDE SEQUENCE</scope>
    <source>
        <strain evidence="11">Rsan-2018</strain>
    </source>
</reference>
<dbReference type="PANTHER" id="PTHR10953">
    <property type="entry name" value="UBIQUITIN-ACTIVATING ENZYME E1"/>
    <property type="match status" value="1"/>
</dbReference>
<dbReference type="PANTHER" id="PTHR10953:SF162">
    <property type="entry name" value="SUMO-ACTIVATING ENZYME SUBUNIT 1"/>
    <property type="match status" value="1"/>
</dbReference>
<comment type="similarity">
    <text evidence="3">Belongs to the ubiquitin-activating E1 family.</text>
</comment>
<name>A0A9D4Q918_RHISA</name>
<dbReference type="Pfam" id="PF00899">
    <property type="entry name" value="ThiF"/>
    <property type="match status" value="1"/>
</dbReference>
<dbReference type="InterPro" id="IPR035985">
    <property type="entry name" value="Ubiquitin-activating_enz"/>
</dbReference>
<evidence type="ECO:0000256" key="3">
    <source>
        <dbReference type="ARBA" id="ARBA00005673"/>
    </source>
</evidence>
<evidence type="ECO:0000256" key="4">
    <source>
        <dbReference type="ARBA" id="ARBA00022786"/>
    </source>
</evidence>
<dbReference type="InterPro" id="IPR000011">
    <property type="entry name" value="UBQ/SUMO-activ_enz_E1-like"/>
</dbReference>
<feature type="domain" description="THIF-type NAD/FAD binding fold" evidence="10">
    <location>
        <begin position="33"/>
        <end position="164"/>
    </location>
</feature>
<evidence type="ECO:0000256" key="8">
    <source>
        <dbReference type="ARBA" id="ARBA00044354"/>
    </source>
</evidence>
<sequence>MGALQDTMKGSEGEDDLSPPAKRRRTDEGDASQEASDVLISGMGGLGVEIAKNVILAGVRSVTIHDEQVCSAVDLSAQYFLSEDTLGENRASACEASLGQLNKYVQVKAHTEPLTMDFLKTFTVVVLTETPLETQQSMAAFTHENNIPLIIADTKGVAGCVFQYDRC</sequence>
<evidence type="ECO:0000256" key="1">
    <source>
        <dbReference type="ARBA" id="ARBA00004123"/>
    </source>
</evidence>
<comment type="pathway">
    <text evidence="2">Protein modification; protein sumoylation.</text>
</comment>
<evidence type="ECO:0000256" key="6">
    <source>
        <dbReference type="ARBA" id="ARBA00026003"/>
    </source>
</evidence>
<comment type="subcellular location">
    <subcellularLocation>
        <location evidence="1">Nucleus</location>
    </subcellularLocation>
</comment>
<keyword evidence="12" id="KW-1185">Reference proteome</keyword>
<comment type="subunit">
    <text evidence="6">Heterodimer of SAE1 and UBA2/SAE2. The heterodimer corresponds to the two domains that are encoded on a single polypeptide chain in ubiquitin-activating enzyme E1. Interacts with UBE2I.</text>
</comment>
<evidence type="ECO:0000256" key="5">
    <source>
        <dbReference type="ARBA" id="ARBA00023242"/>
    </source>
</evidence>
<dbReference type="InterPro" id="IPR045886">
    <property type="entry name" value="ThiF/MoeB/HesA"/>
</dbReference>
<evidence type="ECO:0000313" key="11">
    <source>
        <dbReference type="EMBL" id="KAH7970113.1"/>
    </source>
</evidence>
<dbReference type="GO" id="GO:0019948">
    <property type="term" value="F:SUMO activating enzyme activity"/>
    <property type="evidence" value="ECO:0007669"/>
    <property type="project" value="TreeGrafter"/>
</dbReference>
<evidence type="ECO:0000313" key="12">
    <source>
        <dbReference type="Proteomes" id="UP000821837"/>
    </source>
</evidence>
<evidence type="ECO:0000259" key="10">
    <source>
        <dbReference type="Pfam" id="PF00899"/>
    </source>
</evidence>
<reference evidence="11" key="2">
    <citation type="submission" date="2021-09" db="EMBL/GenBank/DDBJ databases">
        <authorList>
            <person name="Jia N."/>
            <person name="Wang J."/>
            <person name="Shi W."/>
            <person name="Du L."/>
            <person name="Sun Y."/>
            <person name="Zhan W."/>
            <person name="Jiang J."/>
            <person name="Wang Q."/>
            <person name="Zhang B."/>
            <person name="Ji P."/>
            <person name="Sakyi L.B."/>
            <person name="Cui X."/>
            <person name="Yuan T."/>
            <person name="Jiang B."/>
            <person name="Yang W."/>
            <person name="Lam T.T.-Y."/>
            <person name="Chang Q."/>
            <person name="Ding S."/>
            <person name="Wang X."/>
            <person name="Zhu J."/>
            <person name="Ruan X."/>
            <person name="Zhao L."/>
            <person name="Wei J."/>
            <person name="Que T."/>
            <person name="Du C."/>
            <person name="Cheng J."/>
            <person name="Dai P."/>
            <person name="Han X."/>
            <person name="Huang E."/>
            <person name="Gao Y."/>
            <person name="Liu J."/>
            <person name="Shao H."/>
            <person name="Ye R."/>
            <person name="Li L."/>
            <person name="Wei W."/>
            <person name="Wang X."/>
            <person name="Wang C."/>
            <person name="Huo Q."/>
            <person name="Li W."/>
            <person name="Guo W."/>
            <person name="Chen H."/>
            <person name="Chen S."/>
            <person name="Zhou L."/>
            <person name="Zhou L."/>
            <person name="Ni X."/>
            <person name="Tian J."/>
            <person name="Zhou Y."/>
            <person name="Sheng Y."/>
            <person name="Liu T."/>
            <person name="Pan Y."/>
            <person name="Xia L."/>
            <person name="Li J."/>
            <person name="Zhao F."/>
            <person name="Cao W."/>
        </authorList>
    </citation>
    <scope>NUCLEOTIDE SEQUENCE</scope>
    <source>
        <strain evidence="11">Rsan-2018</strain>
        <tissue evidence="11">Larvae</tissue>
    </source>
</reference>
<dbReference type="PRINTS" id="PR01849">
    <property type="entry name" value="UBIQUITINACT"/>
</dbReference>
<keyword evidence="4" id="KW-0833">Ubl conjugation pathway</keyword>
<dbReference type="InterPro" id="IPR000594">
    <property type="entry name" value="ThiF_NAD_FAD-bd"/>
</dbReference>
<dbReference type="Proteomes" id="UP000821837">
    <property type="component" value="Unassembled WGS sequence"/>
</dbReference>
<keyword evidence="5" id="KW-0539">Nucleus</keyword>
<proteinExistence type="inferred from homology"/>
<feature type="region of interest" description="Disordered" evidence="9">
    <location>
        <begin position="1"/>
        <end position="35"/>
    </location>
</feature>
<gene>
    <name evidence="11" type="ORF">HPB52_024160</name>
</gene>
<dbReference type="VEuPathDB" id="VectorBase:RSAN_028444"/>
<dbReference type="SUPFAM" id="SSF69572">
    <property type="entry name" value="Activating enzymes of the ubiquitin-like proteins"/>
    <property type="match status" value="1"/>
</dbReference>
<organism evidence="11 12">
    <name type="scientific">Rhipicephalus sanguineus</name>
    <name type="common">Brown dog tick</name>
    <name type="synonym">Ixodes sanguineus</name>
    <dbReference type="NCBI Taxonomy" id="34632"/>
    <lineage>
        <taxon>Eukaryota</taxon>
        <taxon>Metazoa</taxon>
        <taxon>Ecdysozoa</taxon>
        <taxon>Arthropoda</taxon>
        <taxon>Chelicerata</taxon>
        <taxon>Arachnida</taxon>
        <taxon>Acari</taxon>
        <taxon>Parasitiformes</taxon>
        <taxon>Ixodida</taxon>
        <taxon>Ixodoidea</taxon>
        <taxon>Ixodidae</taxon>
        <taxon>Rhipicephalinae</taxon>
        <taxon>Rhipicephalus</taxon>
        <taxon>Rhipicephalus</taxon>
    </lineage>
</organism>
<dbReference type="AlphaFoldDB" id="A0A9D4Q918"/>
<evidence type="ECO:0000256" key="7">
    <source>
        <dbReference type="ARBA" id="ARBA00044187"/>
    </source>
</evidence>
<comment type="caution">
    <text evidence="11">The sequence shown here is derived from an EMBL/GenBank/DDBJ whole genome shotgun (WGS) entry which is preliminary data.</text>
</comment>
<dbReference type="GO" id="GO:0005737">
    <property type="term" value="C:cytoplasm"/>
    <property type="evidence" value="ECO:0007669"/>
    <property type="project" value="TreeGrafter"/>
</dbReference>
<dbReference type="Gene3D" id="3.40.50.720">
    <property type="entry name" value="NAD(P)-binding Rossmann-like Domain"/>
    <property type="match status" value="1"/>
</dbReference>
<dbReference type="GO" id="GO:0031510">
    <property type="term" value="C:SUMO activating enzyme complex"/>
    <property type="evidence" value="ECO:0007669"/>
    <property type="project" value="TreeGrafter"/>
</dbReference>
<evidence type="ECO:0000256" key="9">
    <source>
        <dbReference type="SAM" id="MobiDB-lite"/>
    </source>
</evidence>